<dbReference type="Proteomes" id="UP001595528">
    <property type="component" value="Unassembled WGS sequence"/>
</dbReference>
<organism evidence="2 3">
    <name type="scientific">Marinibaculum pumilum</name>
    <dbReference type="NCBI Taxonomy" id="1766165"/>
    <lineage>
        <taxon>Bacteria</taxon>
        <taxon>Pseudomonadati</taxon>
        <taxon>Pseudomonadota</taxon>
        <taxon>Alphaproteobacteria</taxon>
        <taxon>Rhodospirillales</taxon>
        <taxon>Rhodospirillaceae</taxon>
        <taxon>Marinibaculum</taxon>
    </lineage>
</organism>
<dbReference type="PROSITE" id="PS51750">
    <property type="entry name" value="BRO_N"/>
    <property type="match status" value="1"/>
</dbReference>
<accession>A0ABV7KZ92</accession>
<dbReference type="PANTHER" id="PTHR36180">
    <property type="entry name" value="DNA-BINDING PROTEIN-RELATED-RELATED"/>
    <property type="match status" value="1"/>
</dbReference>
<dbReference type="SMART" id="SM01040">
    <property type="entry name" value="Bro-N"/>
    <property type="match status" value="1"/>
</dbReference>
<keyword evidence="3" id="KW-1185">Reference proteome</keyword>
<dbReference type="InterPro" id="IPR003497">
    <property type="entry name" value="BRO_N_domain"/>
</dbReference>
<evidence type="ECO:0000313" key="3">
    <source>
        <dbReference type="Proteomes" id="UP001595528"/>
    </source>
</evidence>
<dbReference type="EMBL" id="JBHRTR010000022">
    <property type="protein sequence ID" value="MFC3227312.1"/>
    <property type="molecule type" value="Genomic_DNA"/>
</dbReference>
<dbReference type="Pfam" id="PF02498">
    <property type="entry name" value="Bro-N"/>
    <property type="match status" value="1"/>
</dbReference>
<evidence type="ECO:0000259" key="1">
    <source>
        <dbReference type="PROSITE" id="PS51750"/>
    </source>
</evidence>
<name>A0ABV7KZ92_9PROT</name>
<protein>
    <submittedName>
        <fullName evidence="2">Phage antirepressor</fullName>
    </submittedName>
</protein>
<comment type="caution">
    <text evidence="2">The sequence shown here is derived from an EMBL/GenBank/DDBJ whole genome shotgun (WGS) entry which is preliminary data.</text>
</comment>
<dbReference type="Pfam" id="PF03374">
    <property type="entry name" value="ANT"/>
    <property type="match status" value="1"/>
</dbReference>
<feature type="domain" description="Bro-N" evidence="1">
    <location>
        <begin position="2"/>
        <end position="105"/>
    </location>
</feature>
<reference evidence="3" key="1">
    <citation type="journal article" date="2019" name="Int. J. Syst. Evol. Microbiol.">
        <title>The Global Catalogue of Microorganisms (GCM) 10K type strain sequencing project: providing services to taxonomists for standard genome sequencing and annotation.</title>
        <authorList>
            <consortium name="The Broad Institute Genomics Platform"/>
            <consortium name="The Broad Institute Genome Sequencing Center for Infectious Disease"/>
            <person name="Wu L."/>
            <person name="Ma J."/>
        </authorList>
    </citation>
    <scope>NUCLEOTIDE SEQUENCE [LARGE SCALE GENOMIC DNA]</scope>
    <source>
        <strain evidence="3">KCTC 42964</strain>
    </source>
</reference>
<proteinExistence type="predicted"/>
<dbReference type="PANTHER" id="PTHR36180:SF2">
    <property type="entry name" value="BRO FAMILY PROTEIN"/>
    <property type="match status" value="1"/>
</dbReference>
<evidence type="ECO:0000313" key="2">
    <source>
        <dbReference type="EMBL" id="MFC3227312.1"/>
    </source>
</evidence>
<gene>
    <name evidence="2" type="ORF">ACFOGJ_08735</name>
</gene>
<sequence length="248" mass="27477">MNTTMQTFGFEGWGVRVVIRDGEPWFVLADVCRVLEIGNPSDAARRLDDDERGVDSIDTPSGVQEMLIINESGLYSLILTSRKLAAKRFKKWVTAEVLPTIRRTGGYGAAVVDMRDPVQLAAAAAQLVELNRDLQQRLDSVLPTVRAFERLAVSDGSLCITDAAKSLQVKPRELFRYLRAHAWIYSRGGQATEVAYQDKLNCGWLEHKVTTVTRTDGTEKEATQVRVTPKGLARLAKVFETGLQAALV</sequence>
<dbReference type="InterPro" id="IPR005039">
    <property type="entry name" value="Ant_C"/>
</dbReference>
<dbReference type="RefSeq" id="WP_379899478.1">
    <property type="nucleotide sequence ID" value="NZ_JBHRTR010000022.1"/>
</dbReference>